<dbReference type="STRING" id="66851.MBORA_06410"/>
<dbReference type="InterPro" id="IPR039421">
    <property type="entry name" value="Type_1_exporter"/>
</dbReference>
<dbReference type="PATRIC" id="fig|66851.6.peg.708"/>
<keyword evidence="6 8" id="KW-1133">Transmembrane helix</keyword>
<accession>A0A166BIT1</accession>
<feature type="transmembrane region" description="Helical" evidence="8">
    <location>
        <begin position="55"/>
        <end position="75"/>
    </location>
</feature>
<dbReference type="PROSITE" id="PS00211">
    <property type="entry name" value="ABC_TRANSPORTER_1"/>
    <property type="match status" value="1"/>
</dbReference>
<dbReference type="Gene3D" id="3.40.50.300">
    <property type="entry name" value="P-loop containing nucleotide triphosphate hydrolases"/>
    <property type="match status" value="1"/>
</dbReference>
<evidence type="ECO:0000256" key="8">
    <source>
        <dbReference type="SAM" id="Phobius"/>
    </source>
</evidence>
<dbReference type="PROSITE" id="PS50929">
    <property type="entry name" value="ABC_TM1F"/>
    <property type="match status" value="1"/>
</dbReference>
<dbReference type="SMART" id="SM00382">
    <property type="entry name" value="AAA"/>
    <property type="match status" value="1"/>
</dbReference>
<feature type="transmembrane region" description="Helical" evidence="8">
    <location>
        <begin position="20"/>
        <end position="43"/>
    </location>
</feature>
<dbReference type="GO" id="GO:0005524">
    <property type="term" value="F:ATP binding"/>
    <property type="evidence" value="ECO:0007669"/>
    <property type="project" value="UniProtKB-KW"/>
</dbReference>
<evidence type="ECO:0000259" key="10">
    <source>
        <dbReference type="PROSITE" id="PS50929"/>
    </source>
</evidence>
<dbReference type="PROSITE" id="PS50893">
    <property type="entry name" value="ABC_TRANSPORTER_2"/>
    <property type="match status" value="1"/>
</dbReference>
<dbReference type="PANTHER" id="PTHR43394:SF1">
    <property type="entry name" value="ATP-BINDING CASSETTE SUB-FAMILY B MEMBER 10, MITOCHONDRIAL"/>
    <property type="match status" value="1"/>
</dbReference>
<dbReference type="GO" id="GO:0015421">
    <property type="term" value="F:ABC-type oligopeptide transporter activity"/>
    <property type="evidence" value="ECO:0007669"/>
    <property type="project" value="TreeGrafter"/>
</dbReference>
<dbReference type="InterPro" id="IPR011527">
    <property type="entry name" value="ABC1_TM_dom"/>
</dbReference>
<evidence type="ECO:0000256" key="3">
    <source>
        <dbReference type="ARBA" id="ARBA00022692"/>
    </source>
</evidence>
<feature type="domain" description="ABC transporter" evidence="9">
    <location>
        <begin position="333"/>
        <end position="566"/>
    </location>
</feature>
<dbReference type="InterPro" id="IPR017871">
    <property type="entry name" value="ABC_transporter-like_CS"/>
</dbReference>
<keyword evidence="7 8" id="KW-0472">Membrane</keyword>
<feature type="transmembrane region" description="Helical" evidence="8">
    <location>
        <begin position="244"/>
        <end position="267"/>
    </location>
</feature>
<dbReference type="Pfam" id="PF00005">
    <property type="entry name" value="ABC_tran"/>
    <property type="match status" value="1"/>
</dbReference>
<dbReference type="OrthoDB" id="121502at2157"/>
<feature type="domain" description="ABC transmembrane type-1" evidence="10">
    <location>
        <begin position="20"/>
        <end position="302"/>
    </location>
</feature>
<comment type="caution">
    <text evidence="11">The sequence shown here is derived from an EMBL/GenBank/DDBJ whole genome shotgun (WGS) entry which is preliminary data.</text>
</comment>
<evidence type="ECO:0000256" key="2">
    <source>
        <dbReference type="ARBA" id="ARBA00022448"/>
    </source>
</evidence>
<keyword evidence="5 11" id="KW-0067">ATP-binding</keyword>
<dbReference type="InterPro" id="IPR003593">
    <property type="entry name" value="AAA+_ATPase"/>
</dbReference>
<comment type="subcellular location">
    <subcellularLocation>
        <location evidence="1">Membrane</location>
        <topology evidence="1">Multi-pass membrane protein</topology>
    </subcellularLocation>
</comment>
<feature type="transmembrane region" description="Helical" evidence="8">
    <location>
        <begin position="161"/>
        <end position="178"/>
    </location>
</feature>
<evidence type="ECO:0000259" key="9">
    <source>
        <dbReference type="PROSITE" id="PS50893"/>
    </source>
</evidence>
<sequence length="581" mass="65737">MNNFSKTFSYAKEYKNKIYLAIILIFFSVVSELITFILTYDIIINFIDNSITFEHIIIIGFAIIFFLFLKSIFYIKGLDFSHEAAYDTLMGMRIQFAEKMTKLPLGVINQKGTGSYKKNFVDDIEQVELILAHMIPEGLPYVIICILVFAMLFVLDWRLGLLTIASTSIGLVAIFWMIKSGVDKMVYYYESSKNMNSNIVEYIAGMEVIKIFNRTTSSYEKYSSSVEDYKKYTLDWYNESWNYMAIYASVLPCTILFTLPVGTLFYFQGTLALSTLIFALLISISLGSPLLKMVVFFPLIPRLSYQITELEETFAGEELQITDKSLKPENYGIEFENVRFAYDKTEVIKDVSFKVAENSVTALVGESGSGKSTLAKLLVHFWDLKDGKISIGGVNINGISFGDLMDLISYVSQDNFLFNESIMENIRIGKPTASDDEVIAASKLAQCHDFIVKLDQGYDTNVGDDGNKLSGGEKQRITIARAILKDAPIIILDEATTFTDSENEDKIQEAINSLVGKKTLIVIAHRLSSIVESDNIILMDDGKLLMQGTHEDLLENSNKYKLLWEAHVESLNWDINIKEEK</sequence>
<dbReference type="Gene3D" id="1.20.1560.10">
    <property type="entry name" value="ABC transporter type 1, transmembrane domain"/>
    <property type="match status" value="1"/>
</dbReference>
<dbReference type="InterPro" id="IPR003439">
    <property type="entry name" value="ABC_transporter-like_ATP-bd"/>
</dbReference>
<dbReference type="GO" id="GO:0016020">
    <property type="term" value="C:membrane"/>
    <property type="evidence" value="ECO:0007669"/>
    <property type="project" value="UniProtKB-SubCell"/>
</dbReference>
<dbReference type="FunFam" id="3.40.50.300:FF:000287">
    <property type="entry name" value="Multidrug ABC transporter ATP-binding protein"/>
    <property type="match status" value="1"/>
</dbReference>
<evidence type="ECO:0000256" key="7">
    <source>
        <dbReference type="ARBA" id="ARBA00023136"/>
    </source>
</evidence>
<dbReference type="Proteomes" id="UP000077428">
    <property type="component" value="Unassembled WGS sequence"/>
</dbReference>
<dbReference type="InterPro" id="IPR027417">
    <property type="entry name" value="P-loop_NTPase"/>
</dbReference>
<keyword evidence="11" id="KW-0378">Hydrolase</keyword>
<evidence type="ECO:0000256" key="6">
    <source>
        <dbReference type="ARBA" id="ARBA00022989"/>
    </source>
</evidence>
<dbReference type="EC" id="3.6.3.-" evidence="11"/>
<keyword evidence="12" id="KW-1185">Reference proteome</keyword>
<dbReference type="SUPFAM" id="SSF52540">
    <property type="entry name" value="P-loop containing nucleoside triphosphate hydrolases"/>
    <property type="match status" value="1"/>
</dbReference>
<dbReference type="SUPFAM" id="SSF90123">
    <property type="entry name" value="ABC transporter transmembrane region"/>
    <property type="match status" value="1"/>
</dbReference>
<dbReference type="GO" id="GO:0016887">
    <property type="term" value="F:ATP hydrolysis activity"/>
    <property type="evidence" value="ECO:0007669"/>
    <property type="project" value="InterPro"/>
</dbReference>
<protein>
    <submittedName>
        <fullName evidence="11">Iron import ATP-binding/permease protein IrtA</fullName>
        <ecNumber evidence="11">3.6.3.-</ecNumber>
    </submittedName>
</protein>
<proteinExistence type="predicted"/>
<dbReference type="RefSeq" id="WP_063720224.1">
    <property type="nucleotide sequence ID" value="NZ_CAJVUI010000003.1"/>
</dbReference>
<dbReference type="InterPro" id="IPR036640">
    <property type="entry name" value="ABC1_TM_sf"/>
</dbReference>
<evidence type="ECO:0000256" key="1">
    <source>
        <dbReference type="ARBA" id="ARBA00004141"/>
    </source>
</evidence>
<feature type="transmembrane region" description="Helical" evidence="8">
    <location>
        <begin position="138"/>
        <end position="155"/>
    </location>
</feature>
<dbReference type="PANTHER" id="PTHR43394">
    <property type="entry name" value="ATP-DEPENDENT PERMEASE MDL1, MITOCHONDRIAL"/>
    <property type="match status" value="1"/>
</dbReference>
<dbReference type="EMBL" id="LWMU01000050">
    <property type="protein sequence ID" value="KZX13413.1"/>
    <property type="molecule type" value="Genomic_DNA"/>
</dbReference>
<organism evidence="11 12">
    <name type="scientific">Methanobrevibacter oralis</name>
    <dbReference type="NCBI Taxonomy" id="66851"/>
    <lineage>
        <taxon>Archaea</taxon>
        <taxon>Methanobacteriati</taxon>
        <taxon>Methanobacteriota</taxon>
        <taxon>Methanomada group</taxon>
        <taxon>Methanobacteria</taxon>
        <taxon>Methanobacteriales</taxon>
        <taxon>Methanobacteriaceae</taxon>
        <taxon>Methanobrevibacter</taxon>
    </lineage>
</organism>
<keyword evidence="2" id="KW-0813">Transport</keyword>
<keyword evidence="4" id="KW-0547">Nucleotide-binding</keyword>
<feature type="transmembrane region" description="Helical" evidence="8">
    <location>
        <begin position="273"/>
        <end position="300"/>
    </location>
</feature>
<evidence type="ECO:0000313" key="12">
    <source>
        <dbReference type="Proteomes" id="UP000077428"/>
    </source>
</evidence>
<dbReference type="AlphaFoldDB" id="A0A166BIT1"/>
<reference evidence="12" key="1">
    <citation type="journal article" date="2016" name="Genome Announc.">
        <title>Draft Genome Sequences of Methanobrevibacter curvatus DSM11111, Methanobrevibacter cuticularis DSM11139, Methanobrevibacter filiformis DSM11501, and Methanobrevibacter oralis DSM7256.</title>
        <authorList>
            <person name="Poehlein A."/>
            <person name="Seedorf H."/>
        </authorList>
    </citation>
    <scope>NUCLEOTIDE SEQUENCE [LARGE SCALE GENOMIC DNA]</scope>
    <source>
        <strain evidence="12">DSM 7256 / JCM 30027 / ZR</strain>
    </source>
</reference>
<evidence type="ECO:0000256" key="5">
    <source>
        <dbReference type="ARBA" id="ARBA00022840"/>
    </source>
</evidence>
<name>A0A166BIT1_METOA</name>
<gene>
    <name evidence="11" type="primary">irtA</name>
    <name evidence="11" type="ORF">MBORA_06410</name>
</gene>
<dbReference type="Pfam" id="PF00664">
    <property type="entry name" value="ABC_membrane"/>
    <property type="match status" value="1"/>
</dbReference>
<evidence type="ECO:0000313" key="11">
    <source>
        <dbReference type="EMBL" id="KZX13413.1"/>
    </source>
</evidence>
<evidence type="ECO:0000256" key="4">
    <source>
        <dbReference type="ARBA" id="ARBA00022741"/>
    </source>
</evidence>
<keyword evidence="3 8" id="KW-0812">Transmembrane</keyword>